<dbReference type="InterPro" id="IPR005196">
    <property type="entry name" value="Glyco_hydro_65_N"/>
</dbReference>
<sequence length="352" mass="38543">MDPWLLTYDGFDPAHEGLREMFTTLGNGYFATRGAVPEARADDVHHPGTYVTGCHARPVGRPAEDEDLVNVPNWLPLTFRAEGGDWLVPGGAELLTCTHTLDMGQGTLSRLVRVRDDAGRITRMEQRRLVSMADRHLAALTATIVPENWEGMLQVRSALDGRVTGSPAAGNGWEELTPICAHAAHGVIELLTRISASGVEVALAARTTLAGGRAGRVVEEGVGRGVEEGWVHDDRAVWVRAGEEVTVEKVVALYTSADRAATESEASARSAVVRAGCFATLLRRHATAWERLWVNRHLYAEDPRAQQVLNLYVFQRAQAVSPRPRRATVEIDFAEGWGLTRTRVFAEADRRG</sequence>
<protein>
    <recommendedName>
        <fullName evidence="1">Glycoside hydrolase family 65 N-terminal domain-containing protein</fullName>
    </recommendedName>
</protein>
<keyword evidence="3" id="KW-1185">Reference proteome</keyword>
<dbReference type="Proteomes" id="UP001595698">
    <property type="component" value="Unassembled WGS sequence"/>
</dbReference>
<name>A0ABV8FDN3_9ACTN</name>
<dbReference type="InterPro" id="IPR011013">
    <property type="entry name" value="Gal_mutarotase_sf_dom"/>
</dbReference>
<dbReference type="PANTHER" id="PTHR11051">
    <property type="entry name" value="GLYCOSYL HYDROLASE-RELATED"/>
    <property type="match status" value="1"/>
</dbReference>
<feature type="domain" description="Glycoside hydrolase family 65 N-terminal" evidence="1">
    <location>
        <begin position="7"/>
        <end position="256"/>
    </location>
</feature>
<organism evidence="2 3">
    <name type="scientific">Streptosporangium jomthongense</name>
    <dbReference type="NCBI Taxonomy" id="1193683"/>
    <lineage>
        <taxon>Bacteria</taxon>
        <taxon>Bacillati</taxon>
        <taxon>Actinomycetota</taxon>
        <taxon>Actinomycetes</taxon>
        <taxon>Streptosporangiales</taxon>
        <taxon>Streptosporangiaceae</taxon>
        <taxon>Streptosporangium</taxon>
    </lineage>
</organism>
<dbReference type="Gene3D" id="2.70.98.40">
    <property type="entry name" value="Glycoside hydrolase, family 65, N-terminal domain"/>
    <property type="match status" value="1"/>
</dbReference>
<dbReference type="EMBL" id="JBHSBC010000069">
    <property type="protein sequence ID" value="MFC3986833.1"/>
    <property type="molecule type" value="Genomic_DNA"/>
</dbReference>
<dbReference type="Pfam" id="PF03636">
    <property type="entry name" value="Glyco_hydro_65N"/>
    <property type="match status" value="1"/>
</dbReference>
<comment type="caution">
    <text evidence="2">The sequence shown here is derived from an EMBL/GenBank/DDBJ whole genome shotgun (WGS) entry which is preliminary data.</text>
</comment>
<evidence type="ECO:0000259" key="1">
    <source>
        <dbReference type="Pfam" id="PF03636"/>
    </source>
</evidence>
<evidence type="ECO:0000313" key="2">
    <source>
        <dbReference type="EMBL" id="MFC3986833.1"/>
    </source>
</evidence>
<dbReference type="PANTHER" id="PTHR11051:SF8">
    <property type="entry name" value="PROTEIN-GLUCOSYLGALACTOSYLHYDROXYLYSINE GLUCOSIDASE"/>
    <property type="match status" value="1"/>
</dbReference>
<reference evidence="3" key="1">
    <citation type="journal article" date="2019" name="Int. J. Syst. Evol. Microbiol.">
        <title>The Global Catalogue of Microorganisms (GCM) 10K type strain sequencing project: providing services to taxonomists for standard genome sequencing and annotation.</title>
        <authorList>
            <consortium name="The Broad Institute Genomics Platform"/>
            <consortium name="The Broad Institute Genome Sequencing Center for Infectious Disease"/>
            <person name="Wu L."/>
            <person name="Ma J."/>
        </authorList>
    </citation>
    <scope>NUCLEOTIDE SEQUENCE [LARGE SCALE GENOMIC DNA]</scope>
    <source>
        <strain evidence="3">TBRC 7912</strain>
    </source>
</reference>
<proteinExistence type="predicted"/>
<dbReference type="RefSeq" id="WP_386197177.1">
    <property type="nucleotide sequence ID" value="NZ_JBHSBC010000069.1"/>
</dbReference>
<accession>A0ABV8FDN3</accession>
<evidence type="ECO:0000313" key="3">
    <source>
        <dbReference type="Proteomes" id="UP001595698"/>
    </source>
</evidence>
<dbReference type="SUPFAM" id="SSF74650">
    <property type="entry name" value="Galactose mutarotase-like"/>
    <property type="match status" value="1"/>
</dbReference>
<dbReference type="InterPro" id="IPR037018">
    <property type="entry name" value="GH65_N"/>
</dbReference>
<gene>
    <name evidence="2" type="ORF">ACFOYY_42355</name>
</gene>